<accession>A0AC34RER1</accession>
<name>A0AC34RER1_9BILA</name>
<proteinExistence type="predicted"/>
<evidence type="ECO:0000313" key="1">
    <source>
        <dbReference type="Proteomes" id="UP000887576"/>
    </source>
</evidence>
<protein>
    <submittedName>
        <fullName evidence="2">Uncharacterized protein</fullName>
    </submittedName>
</protein>
<sequence>MNLLFLLLSFLCLIISHKTEANRRRIRQVEKGGPQIDLNITVPYIFSARLYPYGPSKEDKIVQVDPTSYSLKTPLRFLNHVYNSIYVHKDGMVSFASGDNDGPTPIIAVYWMKTKSGKVYYRETSDQSILNVAQNEINIQYRYGSEFKPSSVAIITWETNDGISADYNVFQLALILGDNSCFAHIVYSKLVINNDAVAGFTSDDETSTYFALPGSGTSEALQLVEKSNIGIPGEWLFRIDAEQIYLCGAGFQGLECVDSCLPTQWYLDCSRQCHCADGSACNTETGECPNGECNPGWRGLPHCDEDIDECAENDKLCPDEQPDCVNTPGAYLCLCFEYDNVTNSCIGSAAGATAATIAVPVMPLQPQLPQLQTTRTTRRPRIFTTVAQTTRPTTPVPITFSPRTLSKSFNFAPLDECQSCDVHARCIDGHCQCGLGWKGNGKTCEDVNECSNPFTCGNNAQCQNTIGSYQCICNVGFIATTDGCKDVDECAEGLVTCKGGNLTFCINTMGGYECKCKEGYSGDAETGCFDINECETPIYYCGSKATCINKPGGYKCECLEGYEKRGNVCTDINECLYNPCDSAAVCKNLEGTFKCECVDGFVGNGVECHETILFSDKNFIPVTESSVSLNYPVKVFGNKYDKIYVSKNGVVSFDEPLNDFIPNPSLIRTNALFLYYQQKSAKDVSFVEVDESDAGNYSLLTKASLTIQNKFKQQDFRAKSLYIISFKQNPESAYQVVIAQSSNATFATFLYENLDETKDAIAGISYSNGFANIPVELLAHNSNIGQQGKWTFRIDQPDKLIKCPAGTLGAPLCQQDCPPGKWGMDCSNECRCADGVPCDFASGYCANNKCIPGYRGSSCYEDINECEERIANCHQQANCSNIPGSFKCICKPGYSGDGFNCVELDKCQLKYGQPCSSNGYCQVLGNNDPQCVCNLGFIGDGRDCVLAESITTTPEPSSTTENTFKTLNKQISTELKEKTSASSEAFDEHPFVMNNWISSEKAITETPSTTIEISTHTTRKIITITKPPPQKPKENFELDNSIFETAIAGNSDSEEDSTPYIIILPAALCIIWLILMAILLAVCCRKRQRARANKYNLEMMGWSAREYTSPRSSQFSHFAYT</sequence>
<organism evidence="1 2">
    <name type="scientific">Panagrolaimus sp. JU765</name>
    <dbReference type="NCBI Taxonomy" id="591449"/>
    <lineage>
        <taxon>Eukaryota</taxon>
        <taxon>Metazoa</taxon>
        <taxon>Ecdysozoa</taxon>
        <taxon>Nematoda</taxon>
        <taxon>Chromadorea</taxon>
        <taxon>Rhabditida</taxon>
        <taxon>Tylenchina</taxon>
        <taxon>Panagrolaimomorpha</taxon>
        <taxon>Panagrolaimoidea</taxon>
        <taxon>Panagrolaimidae</taxon>
        <taxon>Panagrolaimus</taxon>
    </lineage>
</organism>
<dbReference type="WBParaSite" id="JU765_v2.g6213.t1">
    <property type="protein sequence ID" value="JU765_v2.g6213.t1"/>
    <property type="gene ID" value="JU765_v2.g6213"/>
</dbReference>
<dbReference type="Proteomes" id="UP000887576">
    <property type="component" value="Unplaced"/>
</dbReference>
<evidence type="ECO:0000313" key="2">
    <source>
        <dbReference type="WBParaSite" id="JU765_v2.g6213.t1"/>
    </source>
</evidence>
<reference evidence="2" key="1">
    <citation type="submission" date="2022-11" db="UniProtKB">
        <authorList>
            <consortium name="WormBaseParasite"/>
        </authorList>
    </citation>
    <scope>IDENTIFICATION</scope>
</reference>